<keyword evidence="4" id="KW-1185">Reference proteome</keyword>
<comment type="caution">
    <text evidence="3">The sequence shown here is derived from an EMBL/GenBank/DDBJ whole genome shotgun (WGS) entry which is preliminary data.</text>
</comment>
<gene>
    <name evidence="3" type="ORF">AYL99_11768</name>
</gene>
<feature type="region of interest" description="Disordered" evidence="2">
    <location>
        <begin position="204"/>
        <end position="227"/>
    </location>
</feature>
<dbReference type="AlphaFoldDB" id="A0A178Z2H6"/>
<dbReference type="RefSeq" id="XP_018687375.1">
    <property type="nucleotide sequence ID" value="XM_018843273.1"/>
</dbReference>
<evidence type="ECO:0000256" key="1">
    <source>
        <dbReference type="SAM" id="Coils"/>
    </source>
</evidence>
<feature type="region of interest" description="Disordered" evidence="2">
    <location>
        <begin position="384"/>
        <end position="414"/>
    </location>
</feature>
<accession>A0A178Z2H6</accession>
<evidence type="ECO:0000313" key="3">
    <source>
        <dbReference type="EMBL" id="OAP54008.1"/>
    </source>
</evidence>
<keyword evidence="1" id="KW-0175">Coiled coil</keyword>
<dbReference type="Proteomes" id="UP000078343">
    <property type="component" value="Unassembled WGS sequence"/>
</dbReference>
<feature type="compositionally biased region" description="Polar residues" evidence="2">
    <location>
        <begin position="79"/>
        <end position="97"/>
    </location>
</feature>
<protein>
    <submittedName>
        <fullName evidence="3">Uncharacterized protein</fullName>
    </submittedName>
</protein>
<dbReference type="GeneID" id="30015936"/>
<sequence length="522" mass="57310">MPTAATTGKGTPHAQGTQRKQSSGSTDEQPHWWFEAYVPDETEKIAATGAMSKTPGGKKARKGSAVTPATTKRARLTPQDAQPNESLSNDVNTSPSVAPSDKEANKKKPVSGVMAICVHCHAWLEAAMELRQKTDLSCVGGEPPVPDKAGEECQACATRGLPCSFVAGAQKGETDLEKARRLALREVDSMAKLAFAEAMLKGHLQQKEASPPLPTPEGVKDTGPVKQVEDSVEKYRATRLAEIDVTIAEQRRVRLEKLDVELAKERRARFEALHVDLETGRSSKFTALREEFQAMIKALKKKEAELTNMAQGLQEDVKNGMAQNEAQVWKTVQEWKSELSAEVKTQVEAGVAGIRVRSLTEMAQTRKIIQMSQQVNHLDERMRQVESTQTTLTTRTEEQIEPDEEELRSQSAPPAVEEQYQNPLINTPATTPELVGDQGRNVWVTQAMQQDAQAPVGAAILPALSHVSAALVPPLVPSQGWPSFPYNYDYSNCFNYSNYSGGYNLGYPPQEQQQQTHLITNG</sequence>
<feature type="compositionally biased region" description="Polar residues" evidence="2">
    <location>
        <begin position="1"/>
        <end position="27"/>
    </location>
</feature>
<feature type="compositionally biased region" description="Low complexity" evidence="2">
    <location>
        <begin position="385"/>
        <end position="394"/>
    </location>
</feature>
<organism evidence="3 4">
    <name type="scientific">Fonsecaea erecta</name>
    <dbReference type="NCBI Taxonomy" id="1367422"/>
    <lineage>
        <taxon>Eukaryota</taxon>
        <taxon>Fungi</taxon>
        <taxon>Dikarya</taxon>
        <taxon>Ascomycota</taxon>
        <taxon>Pezizomycotina</taxon>
        <taxon>Eurotiomycetes</taxon>
        <taxon>Chaetothyriomycetidae</taxon>
        <taxon>Chaetothyriales</taxon>
        <taxon>Herpotrichiellaceae</taxon>
        <taxon>Fonsecaea</taxon>
    </lineage>
</organism>
<feature type="region of interest" description="Disordered" evidence="2">
    <location>
        <begin position="1"/>
        <end position="34"/>
    </location>
</feature>
<evidence type="ECO:0000256" key="2">
    <source>
        <dbReference type="SAM" id="MobiDB-lite"/>
    </source>
</evidence>
<evidence type="ECO:0000313" key="4">
    <source>
        <dbReference type="Proteomes" id="UP000078343"/>
    </source>
</evidence>
<feature type="region of interest" description="Disordered" evidence="2">
    <location>
        <begin position="46"/>
        <end position="108"/>
    </location>
</feature>
<proteinExistence type="predicted"/>
<reference evidence="3 4" key="1">
    <citation type="submission" date="2016-04" db="EMBL/GenBank/DDBJ databases">
        <title>Draft genome of Fonsecaea erecta CBS 125763.</title>
        <authorList>
            <person name="Weiss V.A."/>
            <person name="Vicente V.A."/>
            <person name="Raittz R.T."/>
            <person name="Moreno L.F."/>
            <person name="De Souza E.M."/>
            <person name="Pedrosa F.O."/>
            <person name="Steffens M.B."/>
            <person name="Faoro H."/>
            <person name="Tadra-Sfeir M.Z."/>
            <person name="Najafzadeh M.J."/>
            <person name="Felipe M.S."/>
            <person name="Teixeira M."/>
            <person name="Sun J."/>
            <person name="Xi L."/>
            <person name="Gomes R."/>
            <person name="De Azevedo C.M."/>
            <person name="Salgado C.G."/>
            <person name="Da Silva M.B."/>
            <person name="Nascimento M.F."/>
            <person name="Queiroz-Telles F."/>
            <person name="Attili D.S."/>
            <person name="Gorbushina A."/>
        </authorList>
    </citation>
    <scope>NUCLEOTIDE SEQUENCE [LARGE SCALE GENOMIC DNA]</scope>
    <source>
        <strain evidence="3 4">CBS 125763</strain>
    </source>
</reference>
<feature type="coiled-coil region" evidence="1">
    <location>
        <begin position="285"/>
        <end position="316"/>
    </location>
</feature>
<dbReference type="EMBL" id="LVYI01000016">
    <property type="protein sequence ID" value="OAP54008.1"/>
    <property type="molecule type" value="Genomic_DNA"/>
</dbReference>
<name>A0A178Z2H6_9EURO</name>